<dbReference type="GO" id="GO:0016020">
    <property type="term" value="C:membrane"/>
    <property type="evidence" value="ECO:0007669"/>
    <property type="project" value="InterPro"/>
</dbReference>
<organism evidence="2 3">
    <name type="scientific">Microbacterium betulae</name>
    <dbReference type="NCBI Taxonomy" id="2981139"/>
    <lineage>
        <taxon>Bacteria</taxon>
        <taxon>Bacillati</taxon>
        <taxon>Actinomycetota</taxon>
        <taxon>Actinomycetes</taxon>
        <taxon>Micrococcales</taxon>
        <taxon>Microbacteriaceae</taxon>
        <taxon>Microbacterium</taxon>
    </lineage>
</organism>
<keyword evidence="1" id="KW-1133">Transmembrane helix</keyword>
<dbReference type="RefSeq" id="WP_317138312.1">
    <property type="nucleotide sequence ID" value="NZ_CP118157.1"/>
</dbReference>
<name>A0AA97FGU1_9MICO</name>
<dbReference type="InterPro" id="IPR003425">
    <property type="entry name" value="CCB3/YggT"/>
</dbReference>
<accession>A0AA97FGU1</accession>
<feature type="transmembrane region" description="Helical" evidence="1">
    <location>
        <begin position="69"/>
        <end position="91"/>
    </location>
</feature>
<dbReference type="Pfam" id="PF02325">
    <property type="entry name" value="CCB3_YggT"/>
    <property type="match status" value="1"/>
</dbReference>
<keyword evidence="1" id="KW-0812">Transmembrane</keyword>
<dbReference type="KEGG" id="mbet:N8K70_10605"/>
<keyword evidence="3" id="KW-1185">Reference proteome</keyword>
<dbReference type="EMBL" id="CP118157">
    <property type="protein sequence ID" value="WOF21834.1"/>
    <property type="molecule type" value="Genomic_DNA"/>
</dbReference>
<evidence type="ECO:0000313" key="3">
    <source>
        <dbReference type="Proteomes" id="UP001305498"/>
    </source>
</evidence>
<dbReference type="Proteomes" id="UP001305498">
    <property type="component" value="Chromosome"/>
</dbReference>
<feature type="transmembrane region" description="Helical" evidence="1">
    <location>
        <begin position="6"/>
        <end position="28"/>
    </location>
</feature>
<reference evidence="2 3" key="1">
    <citation type="submission" date="2023-02" db="EMBL/GenBank/DDBJ databases">
        <title>Microbacterium betulae sp. nov., isolated from birch wood.</title>
        <authorList>
            <person name="Pasciak M."/>
            <person name="Pawlik K.J."/>
            <person name="Martynowski D."/>
            <person name="Laczmanski L."/>
            <person name="Ciekot J."/>
            <person name="Szponar B."/>
            <person name="Wojcik-Fatla A."/>
            <person name="Mackiewicz B."/>
            <person name="Farian E."/>
            <person name="Cholewa G."/>
            <person name="Cholewa A."/>
            <person name="Dutkiewicz J."/>
        </authorList>
    </citation>
    <scope>NUCLEOTIDE SEQUENCE [LARGE SCALE GENOMIC DNA]</scope>
    <source>
        <strain evidence="2 3">AB</strain>
    </source>
</reference>
<gene>
    <name evidence="2" type="ORF">N8K70_10605</name>
</gene>
<sequence length="100" mass="11216">MSIIGLVGSILNFALLLYIFVLFGRLILDYIPLFNREWRPQGAVLVLAEIAYTLTDPPIKAFRKVIPPLRVGGIAIDFAFALTMLLCFILLSVTRTLSYL</sequence>
<dbReference type="AlphaFoldDB" id="A0AA97FGU1"/>
<protein>
    <submittedName>
        <fullName evidence="2">YggT family protein</fullName>
    </submittedName>
</protein>
<proteinExistence type="predicted"/>
<keyword evidence="1" id="KW-0472">Membrane</keyword>
<evidence type="ECO:0000313" key="2">
    <source>
        <dbReference type="EMBL" id="WOF21834.1"/>
    </source>
</evidence>
<evidence type="ECO:0000256" key="1">
    <source>
        <dbReference type="SAM" id="Phobius"/>
    </source>
</evidence>